<feature type="transmembrane region" description="Helical" evidence="6">
    <location>
        <begin position="419"/>
        <end position="436"/>
    </location>
</feature>
<gene>
    <name evidence="8" type="ORF">I601_2673</name>
</gene>
<evidence type="ECO:0000259" key="7">
    <source>
        <dbReference type="PROSITE" id="PS50234"/>
    </source>
</evidence>
<dbReference type="PROSITE" id="PS50234">
    <property type="entry name" value="VWFA"/>
    <property type="match status" value="1"/>
</dbReference>
<dbReference type="SUPFAM" id="SSF53300">
    <property type="entry name" value="vWA-like"/>
    <property type="match status" value="1"/>
</dbReference>
<comment type="subcellular location">
    <subcellularLocation>
        <location evidence="1">Cell membrane</location>
        <topology evidence="1">Multi-pass membrane protein</topology>
    </subcellularLocation>
</comment>
<dbReference type="KEGG" id="ndk:I601_2673"/>
<dbReference type="InterPro" id="IPR002035">
    <property type="entry name" value="VWF_A"/>
</dbReference>
<protein>
    <submittedName>
        <fullName evidence="8">Bacterial type II secretion system protein F domain protein</fullName>
    </submittedName>
</protein>
<dbReference type="Pfam" id="PF00482">
    <property type="entry name" value="T2SSF"/>
    <property type="match status" value="1"/>
</dbReference>
<dbReference type="InterPro" id="IPR036465">
    <property type="entry name" value="vWFA_dom_sf"/>
</dbReference>
<proteinExistence type="predicted"/>
<keyword evidence="9" id="KW-1185">Reference proteome</keyword>
<evidence type="ECO:0000313" key="8">
    <source>
        <dbReference type="EMBL" id="ANH39089.1"/>
    </source>
</evidence>
<evidence type="ECO:0000256" key="5">
    <source>
        <dbReference type="ARBA" id="ARBA00023136"/>
    </source>
</evidence>
<dbReference type="Gene3D" id="1.20.81.30">
    <property type="entry name" value="Type II secretion system (T2SS), domain F"/>
    <property type="match status" value="1"/>
</dbReference>
<evidence type="ECO:0000256" key="2">
    <source>
        <dbReference type="ARBA" id="ARBA00022475"/>
    </source>
</evidence>
<feature type="transmembrane region" description="Helical" evidence="6">
    <location>
        <begin position="442"/>
        <end position="460"/>
    </location>
</feature>
<keyword evidence="4 6" id="KW-1133">Transmembrane helix</keyword>
<dbReference type="EMBL" id="CP015079">
    <property type="protein sequence ID" value="ANH39089.1"/>
    <property type="molecule type" value="Genomic_DNA"/>
</dbReference>
<evidence type="ECO:0000256" key="6">
    <source>
        <dbReference type="SAM" id="Phobius"/>
    </source>
</evidence>
<sequence length="646" mass="66614">MTGPSARIWAGLLTGLLAGLLVLSGTGVAAAERAASDATITYAEPSRDGGPVSLLVSVPAGADVDPSSVEVRIGGQTVAATAASAGSEGTVRRAAVLAIDTSNSMAGPRFAAAQQAARDFLDLVPDDVLVGVVTFAGKVATPLVLTDDRDAARAVVDTLSLSRGTALHDAIRAAVDLAGSEGQRTVLVLSDGADTTDTSLADAAAAVRAAEVGLDVISLQGASPPLRKLAQAGDGRVVPAGTDALAAAFAAEAEALERQLLVTAELPDALTATEQTVTITLASASGPLVAEAFVPVAESVAGGTGIDAQLPSDNGWSAPRWTMWIGVLALGIGLVALAVLLVPRPRAAATPAERVDAYAAATARPGSAASATQPKMDREQALSQAKDAAGQVLSRSRGLEQRIGARLEAAGSQLKPPEWLLVHVGILVGACLLGLLLGGGSLGVALLFLVLGGLGPWLYLGMRRSRRRKKFDDLLPETLGLISGSLSAGLSLTQSVDTVVREGQEPIAGEFRRVLAETRLGVSLEEALEGVAVRFDSKDFEWVVMAIGIQRQVGGNLGELLNTVADTMRERAYVRRQVAALAAEGKLSAYVLGGLPPIFLLYLFFAQRDYVMVLFTDPRGLIMLVGAGLWLAIGAFWMSKLIKVEV</sequence>
<dbReference type="Pfam" id="PF13519">
    <property type="entry name" value="VWA_2"/>
    <property type="match status" value="1"/>
</dbReference>
<dbReference type="RefSeq" id="WP_084527579.1">
    <property type="nucleotide sequence ID" value="NZ_CP015079.1"/>
</dbReference>
<dbReference type="OrthoDB" id="597333at2"/>
<name>A0A1A9GLB7_9ACTN</name>
<feature type="domain" description="VWFA" evidence="7">
    <location>
        <begin position="94"/>
        <end position="266"/>
    </location>
</feature>
<dbReference type="SMART" id="SM00327">
    <property type="entry name" value="VWA"/>
    <property type="match status" value="1"/>
</dbReference>
<evidence type="ECO:0000256" key="3">
    <source>
        <dbReference type="ARBA" id="ARBA00022692"/>
    </source>
</evidence>
<accession>A0A1A9GLB7</accession>
<feature type="transmembrane region" description="Helical" evidence="6">
    <location>
        <begin position="620"/>
        <end position="638"/>
    </location>
</feature>
<keyword evidence="5 6" id="KW-0472">Membrane</keyword>
<keyword evidence="3 6" id="KW-0812">Transmembrane</keyword>
<dbReference type="PANTHER" id="PTHR35007">
    <property type="entry name" value="INTEGRAL MEMBRANE PROTEIN-RELATED"/>
    <property type="match status" value="1"/>
</dbReference>
<reference evidence="8 9" key="1">
    <citation type="submission" date="2016-03" db="EMBL/GenBank/DDBJ databases">
        <title>Complete genome sequence of a soil Actinobacterium, Nocardioides dokdonensis FR1436.</title>
        <authorList>
            <person name="Kwon S.-K."/>
            <person name="Kim K."/>
            <person name="Kim J.F."/>
        </authorList>
    </citation>
    <scope>NUCLEOTIDE SEQUENCE [LARGE SCALE GENOMIC DNA]</scope>
    <source>
        <strain evidence="8 9">FR1436</strain>
    </source>
</reference>
<dbReference type="PATRIC" id="fig|1300347.3.peg.2667"/>
<dbReference type="Gene3D" id="3.40.50.410">
    <property type="entry name" value="von Willebrand factor, type A domain"/>
    <property type="match status" value="1"/>
</dbReference>
<organism evidence="8 9">
    <name type="scientific">Nocardioides dokdonensis FR1436</name>
    <dbReference type="NCBI Taxonomy" id="1300347"/>
    <lineage>
        <taxon>Bacteria</taxon>
        <taxon>Bacillati</taxon>
        <taxon>Actinomycetota</taxon>
        <taxon>Actinomycetes</taxon>
        <taxon>Propionibacteriales</taxon>
        <taxon>Nocardioidaceae</taxon>
        <taxon>Nocardioides</taxon>
    </lineage>
</organism>
<dbReference type="InterPro" id="IPR042094">
    <property type="entry name" value="T2SS_GspF_sf"/>
</dbReference>
<dbReference type="STRING" id="1300347.I601_2673"/>
<feature type="transmembrane region" description="Helical" evidence="6">
    <location>
        <begin position="321"/>
        <end position="342"/>
    </location>
</feature>
<feature type="transmembrane region" description="Helical" evidence="6">
    <location>
        <begin position="587"/>
        <end position="605"/>
    </location>
</feature>
<dbReference type="AlphaFoldDB" id="A0A1A9GLB7"/>
<evidence type="ECO:0000256" key="1">
    <source>
        <dbReference type="ARBA" id="ARBA00004651"/>
    </source>
</evidence>
<evidence type="ECO:0000256" key="4">
    <source>
        <dbReference type="ARBA" id="ARBA00022989"/>
    </source>
</evidence>
<dbReference type="Proteomes" id="UP000077868">
    <property type="component" value="Chromosome"/>
</dbReference>
<evidence type="ECO:0000313" key="9">
    <source>
        <dbReference type="Proteomes" id="UP000077868"/>
    </source>
</evidence>
<dbReference type="PANTHER" id="PTHR35007:SF1">
    <property type="entry name" value="PILUS ASSEMBLY PROTEIN"/>
    <property type="match status" value="1"/>
</dbReference>
<dbReference type="CDD" id="cd00198">
    <property type="entry name" value="vWFA"/>
    <property type="match status" value="1"/>
</dbReference>
<keyword evidence="2" id="KW-1003">Cell membrane</keyword>
<dbReference type="GO" id="GO:0005886">
    <property type="term" value="C:plasma membrane"/>
    <property type="evidence" value="ECO:0007669"/>
    <property type="project" value="UniProtKB-SubCell"/>
</dbReference>
<dbReference type="InterPro" id="IPR018076">
    <property type="entry name" value="T2SS_GspF_dom"/>
</dbReference>